<proteinExistence type="predicted"/>
<dbReference type="EMBL" id="WJXW01000007">
    <property type="protein sequence ID" value="KAF9734472.1"/>
    <property type="molecule type" value="Genomic_DNA"/>
</dbReference>
<feature type="region of interest" description="Disordered" evidence="2">
    <location>
        <begin position="58"/>
        <end position="114"/>
    </location>
</feature>
<reference evidence="3" key="1">
    <citation type="journal article" date="2020" name="Mol. Plant Microbe Interact.">
        <title>Genome Sequence of the Biocontrol Agent Coniothyrium minitans strain Conio (IMI 134523).</title>
        <authorList>
            <person name="Patel D."/>
            <person name="Shittu T.A."/>
            <person name="Baroncelli R."/>
            <person name="Muthumeenakshi S."/>
            <person name="Osborne T.H."/>
            <person name="Janganan T.K."/>
            <person name="Sreenivasaprasad S."/>
        </authorList>
    </citation>
    <scope>NUCLEOTIDE SEQUENCE</scope>
    <source>
        <strain evidence="3">Conio</strain>
    </source>
</reference>
<evidence type="ECO:0000256" key="1">
    <source>
        <dbReference type="SAM" id="Coils"/>
    </source>
</evidence>
<dbReference type="Proteomes" id="UP000756921">
    <property type="component" value="Unassembled WGS sequence"/>
</dbReference>
<feature type="compositionally biased region" description="Basic residues" evidence="2">
    <location>
        <begin position="72"/>
        <end position="98"/>
    </location>
</feature>
<dbReference type="OrthoDB" id="3797690at2759"/>
<keyword evidence="4" id="KW-1185">Reference proteome</keyword>
<evidence type="ECO:0000313" key="4">
    <source>
        <dbReference type="Proteomes" id="UP000756921"/>
    </source>
</evidence>
<evidence type="ECO:0000313" key="3">
    <source>
        <dbReference type="EMBL" id="KAF9734472.1"/>
    </source>
</evidence>
<keyword evidence="1" id="KW-0175">Coiled coil</keyword>
<protein>
    <submittedName>
        <fullName evidence="3">Killer toxin subunits alpha/beta 4</fullName>
    </submittedName>
</protein>
<feature type="coiled-coil region" evidence="1">
    <location>
        <begin position="457"/>
        <end position="520"/>
    </location>
</feature>
<dbReference type="AlphaFoldDB" id="A0A9P6GF60"/>
<evidence type="ECO:0000256" key="2">
    <source>
        <dbReference type="SAM" id="MobiDB-lite"/>
    </source>
</evidence>
<organism evidence="3 4">
    <name type="scientific">Paraphaeosphaeria minitans</name>
    <dbReference type="NCBI Taxonomy" id="565426"/>
    <lineage>
        <taxon>Eukaryota</taxon>
        <taxon>Fungi</taxon>
        <taxon>Dikarya</taxon>
        <taxon>Ascomycota</taxon>
        <taxon>Pezizomycotina</taxon>
        <taxon>Dothideomycetes</taxon>
        <taxon>Pleosporomycetidae</taxon>
        <taxon>Pleosporales</taxon>
        <taxon>Massarineae</taxon>
        <taxon>Didymosphaeriaceae</taxon>
        <taxon>Paraphaeosphaeria</taxon>
    </lineage>
</organism>
<name>A0A9P6GF60_9PLEO</name>
<accession>A0A9P6GF60</accession>
<comment type="caution">
    <text evidence="3">The sequence shown here is derived from an EMBL/GenBank/DDBJ whole genome shotgun (WGS) entry which is preliminary data.</text>
</comment>
<sequence length="592" mass="65634">MSSKSFAHMFIVATEQHCRREVLGLPLLDHIPPDSYELLQGGHIANEQPRSEHHVLLEARRGRGGRGGSRPSRPKPTRKKKSTKTKKKTPKPSSKKPPKSTSKSTKNVWPTPAVSRPTTAIDPCYLFIDCSSDESALKDIGAGRVAKRAGNYPIDMHITESPLPTETATIDHYEKRDVRTQKPKMGTSGTLVIKNLDYPGSGKLFSGSSPARHAFQFNDNSIKDARVKDLRRAPAKTIDFATEHIVELQTLGKFLESVAKKNSALAKFLLNTWNTKLSAKQIKARTNKPSYGLTKLPQSSGNTLNDLVFNAFGSNTQLEDFVLCDDKINSYKARVWSGKAPMSASNFKTLLKKSLNGKLPSNEYLTALKMVFGVFDYMDQTVVTTNMRRVIANVGKELANVKPMFDKANLSANVPAGSVFPAGADLQKDWSAYMKSHLTTISTKAQTWANTQITHALAELKKEIFVLEQTMKKLQALEKKATPAYKKNKQAAVKRLTTQIVKHKREVAAIAKKIVLLEKQRKATPSSALTKQIKAQKKAWQKKVEAQAGAERQRAMLYSTSVKKIIAGLKQDEIILKAYKGQVKSDLVMPTP</sequence>
<gene>
    <name evidence="3" type="ORF">PMIN01_07375</name>
</gene>